<dbReference type="Pfam" id="PF13815">
    <property type="entry name" value="Dzip-like_N"/>
    <property type="match status" value="1"/>
</dbReference>
<feature type="coiled-coil region" evidence="7">
    <location>
        <begin position="311"/>
        <end position="402"/>
    </location>
</feature>
<dbReference type="InterPro" id="IPR013087">
    <property type="entry name" value="Znf_C2H2_type"/>
</dbReference>
<keyword evidence="4 7" id="KW-0175">Coiled coil</keyword>
<keyword evidence="11" id="KW-1185">Reference proteome</keyword>
<feature type="domain" description="C2H2-type" evidence="9">
    <location>
        <begin position="160"/>
        <end position="181"/>
    </location>
</feature>
<dbReference type="PANTHER" id="PTHR21502:SF3">
    <property type="entry name" value="CILIUM ASSEMBLY PROTEIN DZIP1L"/>
    <property type="match status" value="1"/>
</dbReference>
<evidence type="ECO:0000256" key="2">
    <source>
        <dbReference type="ARBA" id="ARBA00004120"/>
    </source>
</evidence>
<feature type="coiled-coil region" evidence="7">
    <location>
        <begin position="80"/>
        <end position="121"/>
    </location>
</feature>
<evidence type="ECO:0000256" key="6">
    <source>
        <dbReference type="ARBA" id="ARBA00023273"/>
    </source>
</evidence>
<evidence type="ECO:0000259" key="9">
    <source>
        <dbReference type="PROSITE" id="PS00028"/>
    </source>
</evidence>
<keyword evidence="6" id="KW-0966">Cell projection</keyword>
<name>A0A5E4Q9B9_9NEOP</name>
<evidence type="ECO:0000256" key="5">
    <source>
        <dbReference type="ARBA" id="ARBA00023212"/>
    </source>
</evidence>
<evidence type="ECO:0000256" key="3">
    <source>
        <dbReference type="ARBA" id="ARBA00009131"/>
    </source>
</evidence>
<dbReference type="GO" id="GO:0005814">
    <property type="term" value="C:centriole"/>
    <property type="evidence" value="ECO:0007669"/>
    <property type="project" value="UniProtKB-SubCell"/>
</dbReference>
<protein>
    <recommendedName>
        <fullName evidence="9">C2H2-type domain-containing protein</fullName>
    </recommendedName>
</protein>
<evidence type="ECO:0000256" key="7">
    <source>
        <dbReference type="SAM" id="Coils"/>
    </source>
</evidence>
<dbReference type="PANTHER" id="PTHR21502">
    <property type="entry name" value="ZINC FINGER PROTEIN DZIP1"/>
    <property type="match status" value="1"/>
</dbReference>
<reference evidence="10 11" key="1">
    <citation type="submission" date="2017-07" db="EMBL/GenBank/DDBJ databases">
        <authorList>
            <person name="Talla V."/>
            <person name="Backstrom N."/>
        </authorList>
    </citation>
    <scope>NUCLEOTIDE SEQUENCE [LARGE SCALE GENOMIC DNA]</scope>
</reference>
<dbReference type="GO" id="GO:0008270">
    <property type="term" value="F:zinc ion binding"/>
    <property type="evidence" value="ECO:0007669"/>
    <property type="project" value="UniProtKB-KW"/>
</dbReference>
<evidence type="ECO:0000313" key="11">
    <source>
        <dbReference type="Proteomes" id="UP000324832"/>
    </source>
</evidence>
<dbReference type="InterPro" id="IPR051241">
    <property type="entry name" value="DZIP_RILPL"/>
</dbReference>
<dbReference type="GO" id="GO:0005737">
    <property type="term" value="C:cytoplasm"/>
    <property type="evidence" value="ECO:0007669"/>
    <property type="project" value="TreeGrafter"/>
</dbReference>
<dbReference type="AlphaFoldDB" id="A0A5E4Q9B9"/>
<gene>
    <name evidence="10" type="ORF">LSINAPIS_LOCUS6185</name>
</gene>
<proteinExistence type="inferred from homology"/>
<feature type="region of interest" description="Disordered" evidence="8">
    <location>
        <begin position="485"/>
        <end position="507"/>
    </location>
</feature>
<sequence>MACKASFELYHNFPKLAEEAGFAFNSHRPRVHIEWNKIHCVLESEFDVRILDEGFVKIFRLAQLAVEYQQFCRHYLDRSVHVLRDEVTALVKELDATKRNLREKEEENRRLKKRSTRHSSQNLLPYHNENIATLLLNTIKNQTDLFPSAPHLDALNYNKCNVCDKVFLNQLYLKSHIARRHPNINENNQSEKIPNKDPPINEEDSKLNEEVENLKIKLKEMESLILGSHNSIKGTPEGATNNETAVSKSIDTKIMKDAEVCCTSDEDFILSKIEQWKKEEFEKYNNEISLLRNQITNIIKSNEDKQNQVINKSTNKEIDQLQQTIKQQGVEINLLKQYIENSKSQKEEIEVEKKREIEIQISHWVQRLEEQSNQCKTLMQKLNDMEKEVEKYKAIAGAEKEKFTQLHKLVNQNHSNAQSNISESDKIKIIRAKITEEVNTRLVQLGVDPLRNCLPRSNFVKQRAILQEKQEIKEKVFNDINFQQNNHHKDSSYDEVESLPNTSPRKAYSEENIYNPKQTKGVLKLASSTSSLNKKKVLFDMDAIQMKSASVTPSQSLTEKSDDANEKYTLGLINLDTEEWDISSIENENHKEKANIDVTPRAHPKVAELKEIIESQMARRSLTSTALAGSVNVLPTPMARTSLGGSNTSLGSSILDESENLPAASAPVVPRNAFKNAGKHSERDDSDIDLSELLNDDKF</sequence>
<comment type="subcellular location">
    <subcellularLocation>
        <location evidence="2">Cytoplasm</location>
        <location evidence="2">Cytoskeleton</location>
        <location evidence="2">Cilium basal body</location>
    </subcellularLocation>
    <subcellularLocation>
        <location evidence="1">Cytoplasm</location>
        <location evidence="1">Cytoskeleton</location>
        <location evidence="1">Microtubule organizing center</location>
        <location evidence="1">Centrosome</location>
        <location evidence="1">Centriole</location>
    </subcellularLocation>
</comment>
<evidence type="ECO:0000256" key="1">
    <source>
        <dbReference type="ARBA" id="ARBA00004114"/>
    </source>
</evidence>
<dbReference type="InterPro" id="IPR032714">
    <property type="entry name" value="DZIP1_N"/>
</dbReference>
<keyword evidence="5" id="KW-0206">Cytoskeleton</keyword>
<organism evidence="10 11">
    <name type="scientific">Leptidea sinapis</name>
    <dbReference type="NCBI Taxonomy" id="189913"/>
    <lineage>
        <taxon>Eukaryota</taxon>
        <taxon>Metazoa</taxon>
        <taxon>Ecdysozoa</taxon>
        <taxon>Arthropoda</taxon>
        <taxon>Hexapoda</taxon>
        <taxon>Insecta</taxon>
        <taxon>Pterygota</taxon>
        <taxon>Neoptera</taxon>
        <taxon>Endopterygota</taxon>
        <taxon>Lepidoptera</taxon>
        <taxon>Glossata</taxon>
        <taxon>Ditrysia</taxon>
        <taxon>Papilionoidea</taxon>
        <taxon>Pieridae</taxon>
        <taxon>Dismorphiinae</taxon>
        <taxon>Leptidea</taxon>
    </lineage>
</organism>
<comment type="similarity">
    <text evidence="3">Belongs to the DZIP C2H2-type zinc-finger protein family.</text>
</comment>
<feature type="region of interest" description="Disordered" evidence="8">
    <location>
        <begin position="184"/>
        <end position="206"/>
    </location>
</feature>
<dbReference type="EMBL" id="FZQP02001892">
    <property type="protein sequence ID" value="VVC94175.1"/>
    <property type="molecule type" value="Genomic_DNA"/>
</dbReference>
<evidence type="ECO:0000256" key="4">
    <source>
        <dbReference type="ARBA" id="ARBA00023054"/>
    </source>
</evidence>
<evidence type="ECO:0000256" key="8">
    <source>
        <dbReference type="SAM" id="MobiDB-lite"/>
    </source>
</evidence>
<dbReference type="Proteomes" id="UP000324832">
    <property type="component" value="Unassembled WGS sequence"/>
</dbReference>
<accession>A0A5E4Q9B9</accession>
<keyword evidence="5" id="KW-0963">Cytoplasm</keyword>
<dbReference type="PROSITE" id="PS00028">
    <property type="entry name" value="ZINC_FINGER_C2H2_1"/>
    <property type="match status" value="1"/>
</dbReference>
<feature type="region of interest" description="Disordered" evidence="8">
    <location>
        <begin position="650"/>
        <end position="699"/>
    </location>
</feature>
<dbReference type="GO" id="GO:0060271">
    <property type="term" value="P:cilium assembly"/>
    <property type="evidence" value="ECO:0007669"/>
    <property type="project" value="TreeGrafter"/>
</dbReference>
<dbReference type="GO" id="GO:0036064">
    <property type="term" value="C:ciliary basal body"/>
    <property type="evidence" value="ECO:0007669"/>
    <property type="project" value="TreeGrafter"/>
</dbReference>
<evidence type="ECO:0000313" key="10">
    <source>
        <dbReference type="EMBL" id="VVC94175.1"/>
    </source>
</evidence>